<evidence type="ECO:0000313" key="8">
    <source>
        <dbReference type="EMBL" id="RBI83992.1"/>
    </source>
</evidence>
<evidence type="ECO:0000256" key="1">
    <source>
        <dbReference type="ARBA" id="ARBA00004651"/>
    </source>
</evidence>
<keyword evidence="3 7" id="KW-0812">Transmembrane</keyword>
<organism evidence="8 9">
    <name type="scientific">Rhodosalinus halophilus</name>
    <dbReference type="NCBI Taxonomy" id="2259333"/>
    <lineage>
        <taxon>Bacteria</taxon>
        <taxon>Pseudomonadati</taxon>
        <taxon>Pseudomonadota</taxon>
        <taxon>Alphaproteobacteria</taxon>
        <taxon>Rhodobacterales</taxon>
        <taxon>Paracoccaceae</taxon>
        <taxon>Rhodosalinus</taxon>
    </lineage>
</organism>
<dbReference type="EMBL" id="QNTQ01000013">
    <property type="protein sequence ID" value="RBI83992.1"/>
    <property type="molecule type" value="Genomic_DNA"/>
</dbReference>
<dbReference type="Proteomes" id="UP000253370">
    <property type="component" value="Unassembled WGS sequence"/>
</dbReference>
<accession>A0A365U8E2</accession>
<feature type="transmembrane region" description="Helical" evidence="7">
    <location>
        <begin position="261"/>
        <end position="281"/>
    </location>
</feature>
<dbReference type="NCBIfam" id="NF037997">
    <property type="entry name" value="Na_Pi_symport"/>
    <property type="match status" value="1"/>
</dbReference>
<proteinExistence type="predicted"/>
<dbReference type="AlphaFoldDB" id="A0A365U8E2"/>
<sequence>MKRYYLAATTGALLLAFWFSPALQEIAAGVAIFLFGMLMLEDGFRLLGGGRLERLLGAATRSTPRALLFGVVSTTLLQSSSLVSVVTISFLSAGLISLVGGIGIVFGANLGTTTGAWIVAGLGLKVNIAAYAMPMIAVSALLVFQKAPVPRGIGYALAGVGFLFLGIHYMKLGFEDVQGQIDLARYALPGLLGLVVYTALGAAATVVMQSSHATMVLILTALAAGQITYENAIALAIGANVGTTVTAMIGALGAGYQGRRLALAHLIFNLATAALALILVAQLREAVDLVAARTGIAEEDFALKLAVFHTIFNAAGIVLMLPLMRPLVRLLEWRIPEPVPDVSRPRYLNAAVDDFPETLESALRKEVLHLYDNATKLILHGLNLHREDVFGARDIGAAVRASRAPIDLDIGDGYERRVKTLYAAIVDFATRAGGRKLAPDIAARIDALRDLSGGLVRAVKSVKHIRKNVLRYTTRPQGAITDLYDELRTQVARVVVAIRDLGLEEPDARSVLWLDQEAAQIEADARSRNARVGALLQDGALDPAAATSFLNDASYADAAMRELVTAALAYYAEEDRAVAEVEELLALDEEEIGEAAGTPAAPTGERTATGLSQTKGRLPRNTGSGSL</sequence>
<keyword evidence="2" id="KW-1003">Cell membrane</keyword>
<name>A0A365U8E2_9RHOB</name>
<feature type="transmembrane region" description="Helical" evidence="7">
    <location>
        <begin position="153"/>
        <end position="174"/>
    </location>
</feature>
<dbReference type="GO" id="GO:0005436">
    <property type="term" value="F:sodium:phosphate symporter activity"/>
    <property type="evidence" value="ECO:0007669"/>
    <property type="project" value="InterPro"/>
</dbReference>
<dbReference type="RefSeq" id="WP_113289971.1">
    <property type="nucleotide sequence ID" value="NZ_QNTQ01000013.1"/>
</dbReference>
<protein>
    <submittedName>
        <fullName evidence="8">Na/Pi cotransporter family protein</fullName>
    </submittedName>
</protein>
<evidence type="ECO:0000256" key="3">
    <source>
        <dbReference type="ARBA" id="ARBA00022692"/>
    </source>
</evidence>
<evidence type="ECO:0000256" key="6">
    <source>
        <dbReference type="SAM" id="MobiDB-lite"/>
    </source>
</evidence>
<evidence type="ECO:0000256" key="7">
    <source>
        <dbReference type="SAM" id="Phobius"/>
    </source>
</evidence>
<feature type="compositionally biased region" description="Polar residues" evidence="6">
    <location>
        <begin position="611"/>
        <end position="627"/>
    </location>
</feature>
<dbReference type="PANTHER" id="PTHR10010">
    <property type="entry name" value="SOLUTE CARRIER FAMILY 34 SODIUM PHOSPHATE , MEMBER 2-RELATED"/>
    <property type="match status" value="1"/>
</dbReference>
<feature type="transmembrane region" description="Helical" evidence="7">
    <location>
        <begin position="186"/>
        <end position="206"/>
    </location>
</feature>
<evidence type="ECO:0000256" key="2">
    <source>
        <dbReference type="ARBA" id="ARBA00022475"/>
    </source>
</evidence>
<gene>
    <name evidence="8" type="ORF">DRV85_13305</name>
</gene>
<keyword evidence="9" id="KW-1185">Reference proteome</keyword>
<keyword evidence="5 7" id="KW-0472">Membrane</keyword>
<dbReference type="GO" id="GO:0005886">
    <property type="term" value="C:plasma membrane"/>
    <property type="evidence" value="ECO:0007669"/>
    <property type="project" value="UniProtKB-SubCell"/>
</dbReference>
<feature type="compositionally biased region" description="Low complexity" evidence="6">
    <location>
        <begin position="594"/>
        <end position="610"/>
    </location>
</feature>
<dbReference type="Pfam" id="PF02690">
    <property type="entry name" value="Na_Pi_cotrans"/>
    <property type="match status" value="2"/>
</dbReference>
<comment type="subcellular location">
    <subcellularLocation>
        <location evidence="1">Cell membrane</location>
        <topology evidence="1">Multi-pass membrane protein</topology>
    </subcellularLocation>
</comment>
<feature type="transmembrane region" description="Helical" evidence="7">
    <location>
        <begin position="126"/>
        <end position="144"/>
    </location>
</feature>
<feature type="region of interest" description="Disordered" evidence="6">
    <location>
        <begin position="589"/>
        <end position="627"/>
    </location>
</feature>
<evidence type="ECO:0000313" key="9">
    <source>
        <dbReference type="Proteomes" id="UP000253370"/>
    </source>
</evidence>
<dbReference type="GO" id="GO:0044341">
    <property type="term" value="P:sodium-dependent phosphate transport"/>
    <property type="evidence" value="ECO:0007669"/>
    <property type="project" value="InterPro"/>
</dbReference>
<keyword evidence="4 7" id="KW-1133">Transmembrane helix</keyword>
<dbReference type="InterPro" id="IPR003841">
    <property type="entry name" value="Na/Pi_transpt"/>
</dbReference>
<evidence type="ECO:0000256" key="4">
    <source>
        <dbReference type="ARBA" id="ARBA00022989"/>
    </source>
</evidence>
<feature type="transmembrane region" description="Helical" evidence="7">
    <location>
        <begin position="235"/>
        <end position="254"/>
    </location>
</feature>
<reference evidence="8 9" key="1">
    <citation type="submission" date="2018-07" db="EMBL/GenBank/DDBJ databases">
        <title>Rhodosalinus sp. strain E84T genomic sequence and assembly.</title>
        <authorList>
            <person name="Liu Z.-W."/>
            <person name="Lu D.-C."/>
        </authorList>
    </citation>
    <scope>NUCLEOTIDE SEQUENCE [LARGE SCALE GENOMIC DNA]</scope>
    <source>
        <strain evidence="8 9">E84</strain>
    </source>
</reference>
<dbReference type="PANTHER" id="PTHR10010:SF46">
    <property type="entry name" value="SODIUM-DEPENDENT PHOSPHATE TRANSPORT PROTEIN 2B"/>
    <property type="match status" value="1"/>
</dbReference>
<dbReference type="OrthoDB" id="9763003at2"/>
<comment type="caution">
    <text evidence="8">The sequence shown here is derived from an EMBL/GenBank/DDBJ whole genome shotgun (WGS) entry which is preliminary data.</text>
</comment>
<evidence type="ECO:0000256" key="5">
    <source>
        <dbReference type="ARBA" id="ARBA00023136"/>
    </source>
</evidence>